<dbReference type="SUPFAM" id="SSF52777">
    <property type="entry name" value="CoA-dependent acyltransferases"/>
    <property type="match status" value="1"/>
</dbReference>
<protein>
    <recommendedName>
        <fullName evidence="1">Condensation domain-containing protein</fullName>
    </recommendedName>
</protein>
<dbReference type="InterPro" id="IPR023213">
    <property type="entry name" value="CAT-like_dom_sf"/>
</dbReference>
<dbReference type="GO" id="GO:0003824">
    <property type="term" value="F:catalytic activity"/>
    <property type="evidence" value="ECO:0007669"/>
    <property type="project" value="InterPro"/>
</dbReference>
<reference evidence="2 3" key="1">
    <citation type="submission" date="2014-11" db="EMBL/GenBank/DDBJ databases">
        <title>Draft Genome Sequences of Paenibacillus polymyxa NRRL B-30509 and Paenibacillus terrae NRRL B-30644, Strains from a Poultry Environment that Produce Tridecaptin A and Paenicidins.</title>
        <authorList>
            <person name="van Belkum M.J."/>
            <person name="Lohans C.T."/>
            <person name="Vederas J.C."/>
        </authorList>
    </citation>
    <scope>NUCLEOTIDE SEQUENCE [LARGE SCALE GENOMIC DNA]</scope>
    <source>
        <strain evidence="2 3">NRRL B-30644</strain>
    </source>
</reference>
<proteinExistence type="predicted"/>
<dbReference type="PANTHER" id="PTHR45398">
    <property type="match status" value="1"/>
</dbReference>
<name>A0A0D7WSP8_9BACL</name>
<dbReference type="Pfam" id="PF00668">
    <property type="entry name" value="Condensation"/>
    <property type="match status" value="1"/>
</dbReference>
<gene>
    <name evidence="2" type="ORF">QD47_29705</name>
</gene>
<feature type="non-terminal residue" evidence="2">
    <location>
        <position position="113"/>
    </location>
</feature>
<dbReference type="PANTHER" id="PTHR45398:SF1">
    <property type="entry name" value="ENZYME, PUTATIVE (JCVI)-RELATED"/>
    <property type="match status" value="1"/>
</dbReference>
<keyword evidence="3" id="KW-1185">Reference proteome</keyword>
<evidence type="ECO:0000313" key="3">
    <source>
        <dbReference type="Proteomes" id="UP000032534"/>
    </source>
</evidence>
<dbReference type="GO" id="GO:0008610">
    <property type="term" value="P:lipid biosynthetic process"/>
    <property type="evidence" value="ECO:0007669"/>
    <property type="project" value="UniProtKB-ARBA"/>
</dbReference>
<evidence type="ECO:0000313" key="2">
    <source>
        <dbReference type="EMBL" id="KJD42195.1"/>
    </source>
</evidence>
<comment type="caution">
    <text evidence="2">The sequence shown here is derived from an EMBL/GenBank/DDBJ whole genome shotgun (WGS) entry which is preliminary data.</text>
</comment>
<organism evidence="2 3">
    <name type="scientific">Paenibacillus terrae</name>
    <dbReference type="NCBI Taxonomy" id="159743"/>
    <lineage>
        <taxon>Bacteria</taxon>
        <taxon>Bacillati</taxon>
        <taxon>Bacillota</taxon>
        <taxon>Bacilli</taxon>
        <taxon>Bacillales</taxon>
        <taxon>Paenibacillaceae</taxon>
        <taxon>Paenibacillus</taxon>
    </lineage>
</organism>
<dbReference type="EMBL" id="JTHP01000211">
    <property type="protein sequence ID" value="KJD42195.1"/>
    <property type="molecule type" value="Genomic_DNA"/>
</dbReference>
<feature type="domain" description="Condensation" evidence="1">
    <location>
        <begin position="2"/>
        <end position="113"/>
    </location>
</feature>
<accession>A0A0D7WSP8</accession>
<dbReference type="Gene3D" id="3.30.559.10">
    <property type="entry name" value="Chloramphenicol acetyltransferase-like domain"/>
    <property type="match status" value="1"/>
</dbReference>
<dbReference type="InterPro" id="IPR001242">
    <property type="entry name" value="Condensation_dom"/>
</dbReference>
<dbReference type="Proteomes" id="UP000032534">
    <property type="component" value="Unassembled WGS sequence"/>
</dbReference>
<sequence length="113" mass="12586">FEEEPLRQALTQLAVHHDALRMVFRKAGQGWEAWNRGVKEGKLYDLEVADIKDVPIGPTLGQAIEARASTIQSSIRLDEGPLLKVGLFHCADGDHLLLAIHHMVVDGVSWRIL</sequence>
<dbReference type="AlphaFoldDB" id="A0A0D7WSP8"/>
<evidence type="ECO:0000259" key="1">
    <source>
        <dbReference type="Pfam" id="PF00668"/>
    </source>
</evidence>
<feature type="non-terminal residue" evidence="2">
    <location>
        <position position="1"/>
    </location>
</feature>